<evidence type="ECO:0000256" key="1">
    <source>
        <dbReference type="PROSITE-ProRule" id="PRU00094"/>
    </source>
</evidence>
<evidence type="ECO:0000259" key="3">
    <source>
        <dbReference type="PROSITE" id="PS50114"/>
    </source>
</evidence>
<keyword evidence="1" id="KW-0863">Zinc-finger</keyword>
<keyword evidence="5" id="KW-1185">Reference proteome</keyword>
<feature type="region of interest" description="Disordered" evidence="2">
    <location>
        <begin position="299"/>
        <end position="355"/>
    </location>
</feature>
<dbReference type="GO" id="GO:0043565">
    <property type="term" value="F:sequence-specific DNA binding"/>
    <property type="evidence" value="ECO:0007669"/>
    <property type="project" value="InterPro"/>
</dbReference>
<dbReference type="SMART" id="SM00401">
    <property type="entry name" value="ZnF_GATA"/>
    <property type="match status" value="3"/>
</dbReference>
<evidence type="ECO:0000256" key="2">
    <source>
        <dbReference type="SAM" id="MobiDB-lite"/>
    </source>
</evidence>
<keyword evidence="1" id="KW-0862">Zinc</keyword>
<dbReference type="EMBL" id="JARKIE010000018">
    <property type="protein sequence ID" value="KAJ7701113.1"/>
    <property type="molecule type" value="Genomic_DNA"/>
</dbReference>
<sequence>MTSESTASYTDDADVDLSAQVSRRCFTCGATDSVRDWRGAPIWRRSKLSPGKILCKKCGTFEDKHKRARPLGTRGGGSRRPLKHLSLEPSPMQEGDAEPSSQPSQQYSPDPATQMEPSALHNGDMQNLEASPESPLPTLHSGDGAQGPSSQLFSLPPLYQDLMKGSGDATAQLNAAAGTSAPSIEGNGTDGVVHIDSGLSRNHNHIDATQRRCSNCGDDSKAWHHSTLFPGTILCGKCGQFERKHQRARPLDVRRGRPANGAQRRCSNCGDDSKLWHRSKLRPGAFLCTKCNSFERTHQRARPLDTHRGRPTKQPREQAPPTGDAPASTDHDADADAEAAPRRCSNCGDDSKTWHRSTLRPGALVRATLSSIIYAS</sequence>
<dbReference type="PROSITE" id="PS50114">
    <property type="entry name" value="GATA_ZN_FINGER_2"/>
    <property type="match status" value="3"/>
</dbReference>
<accession>A0AAD7GQD4</accession>
<dbReference type="AlphaFoldDB" id="A0AAD7GQD4"/>
<gene>
    <name evidence="4" type="ORF">B0H17DRAFT_199442</name>
</gene>
<dbReference type="GO" id="GO:0006355">
    <property type="term" value="P:regulation of DNA-templated transcription"/>
    <property type="evidence" value="ECO:0007669"/>
    <property type="project" value="InterPro"/>
</dbReference>
<feature type="domain" description="GATA-type" evidence="3">
    <location>
        <begin position="41"/>
        <end position="71"/>
    </location>
</feature>
<dbReference type="Proteomes" id="UP001221757">
    <property type="component" value="Unassembled WGS sequence"/>
</dbReference>
<dbReference type="InterPro" id="IPR013088">
    <property type="entry name" value="Znf_NHR/GATA"/>
</dbReference>
<dbReference type="GO" id="GO:0008270">
    <property type="term" value="F:zinc ion binding"/>
    <property type="evidence" value="ECO:0007669"/>
    <property type="project" value="UniProtKB-KW"/>
</dbReference>
<keyword evidence="1" id="KW-0479">Metal-binding</keyword>
<dbReference type="Gene3D" id="3.30.50.10">
    <property type="entry name" value="Erythroid Transcription Factor GATA-1, subunit A"/>
    <property type="match status" value="3"/>
</dbReference>
<feature type="region of interest" description="Disordered" evidence="2">
    <location>
        <begin position="66"/>
        <end position="155"/>
    </location>
</feature>
<protein>
    <recommendedName>
        <fullName evidence="3">GATA-type domain-containing protein</fullName>
    </recommendedName>
</protein>
<name>A0AAD7GQD4_MYCRO</name>
<organism evidence="4 5">
    <name type="scientific">Mycena rosella</name>
    <name type="common">Pink bonnet</name>
    <name type="synonym">Agaricus rosellus</name>
    <dbReference type="NCBI Taxonomy" id="1033263"/>
    <lineage>
        <taxon>Eukaryota</taxon>
        <taxon>Fungi</taxon>
        <taxon>Dikarya</taxon>
        <taxon>Basidiomycota</taxon>
        <taxon>Agaricomycotina</taxon>
        <taxon>Agaricomycetes</taxon>
        <taxon>Agaricomycetidae</taxon>
        <taxon>Agaricales</taxon>
        <taxon>Marasmiineae</taxon>
        <taxon>Mycenaceae</taxon>
        <taxon>Mycena</taxon>
    </lineage>
</organism>
<proteinExistence type="predicted"/>
<dbReference type="InterPro" id="IPR000679">
    <property type="entry name" value="Znf_GATA"/>
</dbReference>
<feature type="domain" description="GATA-type" evidence="3">
    <location>
        <begin position="207"/>
        <end position="265"/>
    </location>
</feature>
<dbReference type="SUPFAM" id="SSF57716">
    <property type="entry name" value="Glucocorticoid receptor-like (DNA-binding domain)"/>
    <property type="match status" value="3"/>
</dbReference>
<evidence type="ECO:0000313" key="4">
    <source>
        <dbReference type="EMBL" id="KAJ7701113.1"/>
    </source>
</evidence>
<comment type="caution">
    <text evidence="4">The sequence shown here is derived from an EMBL/GenBank/DDBJ whole genome shotgun (WGS) entry which is preliminary data.</text>
</comment>
<reference evidence="4" key="1">
    <citation type="submission" date="2023-03" db="EMBL/GenBank/DDBJ databases">
        <title>Massive genome expansion in bonnet fungi (Mycena s.s.) driven by repeated elements and novel gene families across ecological guilds.</title>
        <authorList>
            <consortium name="Lawrence Berkeley National Laboratory"/>
            <person name="Harder C.B."/>
            <person name="Miyauchi S."/>
            <person name="Viragh M."/>
            <person name="Kuo A."/>
            <person name="Thoen E."/>
            <person name="Andreopoulos B."/>
            <person name="Lu D."/>
            <person name="Skrede I."/>
            <person name="Drula E."/>
            <person name="Henrissat B."/>
            <person name="Morin E."/>
            <person name="Kohler A."/>
            <person name="Barry K."/>
            <person name="LaButti K."/>
            <person name="Morin E."/>
            <person name="Salamov A."/>
            <person name="Lipzen A."/>
            <person name="Mereny Z."/>
            <person name="Hegedus B."/>
            <person name="Baldrian P."/>
            <person name="Stursova M."/>
            <person name="Weitz H."/>
            <person name="Taylor A."/>
            <person name="Grigoriev I.V."/>
            <person name="Nagy L.G."/>
            <person name="Martin F."/>
            <person name="Kauserud H."/>
        </authorList>
    </citation>
    <scope>NUCLEOTIDE SEQUENCE</scope>
    <source>
        <strain evidence="4">CBHHK067</strain>
    </source>
</reference>
<feature type="domain" description="GATA-type" evidence="3">
    <location>
        <begin position="260"/>
        <end position="316"/>
    </location>
</feature>
<feature type="compositionally biased region" description="Low complexity" evidence="2">
    <location>
        <begin position="99"/>
        <end position="111"/>
    </location>
</feature>
<evidence type="ECO:0000313" key="5">
    <source>
        <dbReference type="Proteomes" id="UP001221757"/>
    </source>
</evidence>
<feature type="compositionally biased region" description="Basic and acidic residues" evidence="2">
    <location>
        <begin position="299"/>
        <end position="308"/>
    </location>
</feature>